<keyword evidence="2" id="KW-1185">Reference proteome</keyword>
<dbReference type="AlphaFoldDB" id="A0A963Z8X3"/>
<sequence length="81" mass="9538">MPTIRFNFELKPLFNKAYEEWRRQLPREHGQLGETQTMTIEGPGPVIWPGGGDPNCSITIPHDFLIYLQQRYHELTLEDLR</sequence>
<accession>A0A963Z8X3</accession>
<protein>
    <submittedName>
        <fullName evidence="1">Uncharacterized protein</fullName>
    </submittedName>
</protein>
<reference evidence="1 2" key="1">
    <citation type="journal article" date="2021" name="Microorganisms">
        <title>Acidisoma silvae sp. nov. and Acidisomacellulosilytica sp. nov., Two Acidophilic Bacteria Isolated from Decaying Wood, Hydrolyzing Cellulose and Producing Poly-3-hydroxybutyrate.</title>
        <authorList>
            <person name="Mieszkin S."/>
            <person name="Pouder E."/>
            <person name="Uroz S."/>
            <person name="Simon-Colin C."/>
            <person name="Alain K."/>
        </authorList>
    </citation>
    <scope>NUCLEOTIDE SEQUENCE [LARGE SCALE GENOMIC DNA]</scope>
    <source>
        <strain evidence="1 2">HW T5.17</strain>
    </source>
</reference>
<evidence type="ECO:0000313" key="1">
    <source>
        <dbReference type="EMBL" id="MCB8884018.1"/>
    </source>
</evidence>
<proteinExistence type="predicted"/>
<dbReference type="Proteomes" id="UP000721844">
    <property type="component" value="Unassembled WGS sequence"/>
</dbReference>
<gene>
    <name evidence="1" type="ORF">ACELLULO517_27530</name>
</gene>
<name>A0A963Z8X3_9PROT</name>
<comment type="caution">
    <text evidence="1">The sequence shown here is derived from an EMBL/GenBank/DDBJ whole genome shotgun (WGS) entry which is preliminary data.</text>
</comment>
<dbReference type="EMBL" id="JAESVA010000021">
    <property type="protein sequence ID" value="MCB8884018.1"/>
    <property type="molecule type" value="Genomic_DNA"/>
</dbReference>
<organism evidence="1 2">
    <name type="scientific">Acidisoma cellulosilyticum</name>
    <dbReference type="NCBI Taxonomy" id="2802395"/>
    <lineage>
        <taxon>Bacteria</taxon>
        <taxon>Pseudomonadati</taxon>
        <taxon>Pseudomonadota</taxon>
        <taxon>Alphaproteobacteria</taxon>
        <taxon>Acetobacterales</taxon>
        <taxon>Acidocellaceae</taxon>
        <taxon>Acidisoma</taxon>
    </lineage>
</organism>
<dbReference type="RefSeq" id="WP_227310760.1">
    <property type="nucleotide sequence ID" value="NZ_JAESVA010000021.1"/>
</dbReference>
<evidence type="ECO:0000313" key="2">
    <source>
        <dbReference type="Proteomes" id="UP000721844"/>
    </source>
</evidence>